<comment type="caution">
    <text evidence="1">The sequence shown here is derived from an EMBL/GenBank/DDBJ whole genome shotgun (WGS) entry which is preliminary data.</text>
</comment>
<proteinExistence type="predicted"/>
<name>A0ACB8FF99_9SAUR</name>
<evidence type="ECO:0000313" key="1">
    <source>
        <dbReference type="EMBL" id="KAH8003992.1"/>
    </source>
</evidence>
<reference evidence="1" key="1">
    <citation type="submission" date="2021-08" db="EMBL/GenBank/DDBJ databases">
        <title>The first chromosome-level gecko genome reveals the dynamic sex chromosomes of Neotropical dwarf geckos (Sphaerodactylidae: Sphaerodactylus).</title>
        <authorList>
            <person name="Pinto B.J."/>
            <person name="Keating S.E."/>
            <person name="Gamble T."/>
        </authorList>
    </citation>
    <scope>NUCLEOTIDE SEQUENCE</scope>
    <source>
        <strain evidence="1">TG3544</strain>
    </source>
</reference>
<protein>
    <submittedName>
        <fullName evidence="1">Uncharacterized protein</fullName>
    </submittedName>
</protein>
<accession>A0ACB8FF99</accession>
<sequence length="196" mass="21424">MGADRPTDRVLPQICPSAMARPLQDGSRTEPTAAVPGSPGFPLGGTVAVPPPVCRSPLGRPPRLNCSLCPGAPHPHALHLCMRGQQPPRSRTGEAHGSLVDLGSSPRQELPTEQPPQLATQPNGYLPRSTVPSLEQALGARLRHMGDQFHREHQRGRQQRRQQRHPAWEPLYHFIFQLLGIFYNLPVEQGVGLGPN</sequence>
<evidence type="ECO:0000313" key="2">
    <source>
        <dbReference type="Proteomes" id="UP000827872"/>
    </source>
</evidence>
<organism evidence="1 2">
    <name type="scientific">Sphaerodactylus townsendi</name>
    <dbReference type="NCBI Taxonomy" id="933632"/>
    <lineage>
        <taxon>Eukaryota</taxon>
        <taxon>Metazoa</taxon>
        <taxon>Chordata</taxon>
        <taxon>Craniata</taxon>
        <taxon>Vertebrata</taxon>
        <taxon>Euteleostomi</taxon>
        <taxon>Lepidosauria</taxon>
        <taxon>Squamata</taxon>
        <taxon>Bifurcata</taxon>
        <taxon>Gekkota</taxon>
        <taxon>Sphaerodactylidae</taxon>
        <taxon>Sphaerodactylus</taxon>
    </lineage>
</organism>
<dbReference type="Proteomes" id="UP000827872">
    <property type="component" value="Linkage Group LG04"/>
</dbReference>
<keyword evidence="2" id="KW-1185">Reference proteome</keyword>
<gene>
    <name evidence="1" type="ORF">K3G42_001317</name>
</gene>
<dbReference type="EMBL" id="CM037617">
    <property type="protein sequence ID" value="KAH8003992.1"/>
    <property type="molecule type" value="Genomic_DNA"/>
</dbReference>